<gene>
    <name evidence="3" type="ORF">C1SCF055_LOCUS30487</name>
</gene>
<dbReference type="EMBL" id="CAMXCT020003480">
    <property type="protein sequence ID" value="CAL1158089.1"/>
    <property type="molecule type" value="Genomic_DNA"/>
</dbReference>
<evidence type="ECO:0000313" key="4">
    <source>
        <dbReference type="EMBL" id="CAL4792026.1"/>
    </source>
</evidence>
<reference evidence="4 5" key="2">
    <citation type="submission" date="2024-05" db="EMBL/GenBank/DDBJ databases">
        <authorList>
            <person name="Chen Y."/>
            <person name="Shah S."/>
            <person name="Dougan E. K."/>
            <person name="Thang M."/>
            <person name="Chan C."/>
        </authorList>
    </citation>
    <scope>NUCLEOTIDE SEQUENCE [LARGE SCALE GENOMIC DNA]</scope>
</reference>
<feature type="region of interest" description="Disordered" evidence="2">
    <location>
        <begin position="1388"/>
        <end position="1534"/>
    </location>
</feature>
<keyword evidence="5" id="KW-1185">Reference proteome</keyword>
<proteinExistence type="predicted"/>
<accession>A0A9P1D6K1</accession>
<feature type="region of interest" description="Disordered" evidence="2">
    <location>
        <begin position="1862"/>
        <end position="1956"/>
    </location>
</feature>
<dbReference type="Proteomes" id="UP001152797">
    <property type="component" value="Unassembled WGS sequence"/>
</dbReference>
<keyword evidence="1" id="KW-0175">Coiled coil</keyword>
<evidence type="ECO:0000256" key="2">
    <source>
        <dbReference type="SAM" id="MobiDB-lite"/>
    </source>
</evidence>
<sequence>MDVHHLLNGKLRQMIHDAEKERRHFDRILSLAAEGGHQHDGNKQYVIWEIFARAGRVTKTANHRYNCRAERFSLEDGWDFENPDHCRAFFKRLHTEKPDCCLVMPPCKLWSLLQELTIAQHPDYAEKLEALGQENHGGLLVFAAMVYEYQRRNGKLGIAEHPWKSRAWFTKAFKRMQGYDTRVDQCCYGLEMPDDNGDINPVQKPTCFRATGKVFHDKLARRCDGQHQHTRLEGSIPGVGRRSMLAENYPQRLATAIVNAIRVQLDHDNAEIYANEDDDMPPDDEVEKFAQEMEQLAQDNSGAVASHDGKAAGQEEPDPNDPISNNKALRKRVGGRAVDYVQRLHKNLGHPSSSVPHRMLNEVQATQNVLDAAKGYICPTCYARKLPFQTGTPAHKKKEKLKAEKIYTGRQRIEIEVQPAESHSWLSVVERKYQVVRRALELYQDDIGRHDLAALKEAAIYVPHSINQLSFHRGFSPQQWVLGKTMNYAHGLSGEVFNPGQDLLDDQGAFALVQQRRVAAGQAFIKADSDAKLRRAFTQKFVENKEELAIGQRCWYWRDAGASILRRARWRGPARVVAIEPVGDTHVLWLCHGTSLVRCSPRQVRPLVEESGAAVPADRSAALRDLEELKARSTTQPRDVRKKPKGKRLTMSPTDHLQLNLTMPRKNPMSLSLRSRHRRPCLASCSWCFHLHLQEMILEMNVNDHPEGDVDLMSPQKPHFQNHHHPMLHWILCHRSESLQELPKGVQNDFEKNDLVVDVLLCNEEELPDGWTWVDGWIEVDEASPTASRQARPWLLTTATWKCWIVVGADVKAAFLSGSNFDRIILVKLPLDCGPPTWSLCPGHWTTCLHAPEEDAYGLSDAPLPWYQEASKRLEGLGWLKHHLDQCCFLLTTKDKANPGGVLTGMLILHVDDSLVSGSATNPVFKSALEDLRKAFDFGKWDTLTKKQHLKYCGCTILMNDHGLEVSYANYMKRVCPMTIAKGRRDDQEITEQEKSKARGLIGALQWPTTQGMPMLAASMSIQAGELSGAKVRLLLELNKTLHFGKANCDVNIKFLAKKQQPDASFDDLVLVCYADAAFCVRSSLAAECQACSTALQELMMAKLFLVILKNPCRSLRDCRDLLQKDECAMVTDCKGLYDAVQRETIRQATDKRVAIEGARQAFVERFKGGYIQLVADESYQAAKKKSREDRERTVQETRGSQSKVAQTLIALVLASNVQPAEGVWLPTSWWKIANFAVLFPYMLAMFLSIGVALSFACADRIACFRAWWTRSTEGLRGANLRLQAEVNQLQEQVRKFEARSERDNIIMCKQSSDLDDYRDSVKDLREQARRISPPLRGWVVDQTRVWVSILQEEEQKWEKAKLQEEARLAAAAATSKAASPAVAGTECSAQAPAGSAKVEPGAEDPARESEVSPGVISSPSEGKEEEVAVEGEKESPLPVKKESIEPAEGKEKKSKEKDRQETKEEPAETEAKEKKEKKHKKKKKSKSRSPPPGWRSPTRHYRSHSSSYRDYPEEGFERPAGEAEPREAVSGDLAEEEKFIGGVWGKEPCPSDLEVRLQVEGTTHEELLKWVTGNPGVPLRLHLCGEGCDAKLDAKDLVHAKRLRLKRRENEEDWTENLKGAIDELAVLRREAEEAEPAKRKEESKKEKKKKKKKKARGEKSSDSSSLPRDKTKGQKRKLSSQKGLEAVYGSTGLDPDPRVRKRLLRRWKKKMKKKKDSSSGSSGSSLEGSSQASTLNSSESGQVFEETNKVRRLARKAPGLLTFSMVKEMQRQLLTAAGTLWDTEKTAVPPVSLQYYRSQLAPRLSGGASREALTLSWALDLALQGKMAQAADCLSQRLKSLEMIAGGASWAVSQRVEVVPPERGRLSSRAEAQEAAREEKQESKTRQMTKGKEKGKTDTGAGAWRPSGKGDQKGKDRGKGKKGSEKEESKRPVTGNPTPSDDLKGSGSALNVGPTLLDTNYQFSKEQMMTPELWGCADGGAALSSPSRCSGGISSHLLGEAQSSSSVSGQKKGAAVEVDEWPERLGEISWQSFFKLRSLDYVGDEVATARITSWANVQSAIPTEVGSVPLRDVVGDGCRHYVDRFEEFLLDEDSMTYTKPPKVMVTDHDWDRMCEGLIKSGICGVMAESELYHVKGKPLLSGLFGVSKGESIQGSPKASSGASEGQAFPDSGIYLDNFDELERVDRNTVDLATFLTRPPMSGPRKQLVPGKELALVKKLLNMVSIKGEDILISSASEDTLRYHRLTDYEYRPYSLRRGEVETSPGPRGLGPFLKL</sequence>
<feature type="region of interest" description="Disordered" evidence="2">
    <location>
        <begin position="627"/>
        <end position="653"/>
    </location>
</feature>
<dbReference type="EMBL" id="CAMXCT010003480">
    <property type="protein sequence ID" value="CAI4004714.1"/>
    <property type="molecule type" value="Genomic_DNA"/>
</dbReference>
<comment type="caution">
    <text evidence="3">The sequence shown here is derived from an EMBL/GenBank/DDBJ whole genome shotgun (WGS) entry which is preliminary data.</text>
</comment>
<feature type="compositionally biased region" description="Basic residues" evidence="2">
    <location>
        <begin position="1648"/>
        <end position="1658"/>
    </location>
</feature>
<feature type="compositionally biased region" description="Basic and acidic residues" evidence="2">
    <location>
        <begin position="1511"/>
        <end position="1530"/>
    </location>
</feature>
<evidence type="ECO:0000313" key="3">
    <source>
        <dbReference type="EMBL" id="CAI4004714.1"/>
    </source>
</evidence>
<feature type="compositionally biased region" description="Basic and acidic residues" evidence="2">
    <location>
        <begin position="1873"/>
        <end position="1899"/>
    </location>
</feature>
<feature type="coiled-coil region" evidence="1">
    <location>
        <begin position="1273"/>
        <end position="1300"/>
    </location>
</feature>
<evidence type="ECO:0000256" key="1">
    <source>
        <dbReference type="SAM" id="Coils"/>
    </source>
</evidence>
<reference evidence="3" key="1">
    <citation type="submission" date="2022-10" db="EMBL/GenBank/DDBJ databases">
        <authorList>
            <person name="Chen Y."/>
            <person name="Dougan E. K."/>
            <person name="Chan C."/>
            <person name="Rhodes N."/>
            <person name="Thang M."/>
        </authorList>
    </citation>
    <scope>NUCLEOTIDE SEQUENCE</scope>
</reference>
<feature type="compositionally biased region" description="Basic and acidic residues" evidence="2">
    <location>
        <begin position="1910"/>
        <end position="1933"/>
    </location>
</feature>
<feature type="compositionally biased region" description="Basic and acidic residues" evidence="2">
    <location>
        <begin position="1659"/>
        <end position="1674"/>
    </location>
</feature>
<feature type="compositionally biased region" description="Basic residues" evidence="2">
    <location>
        <begin position="1701"/>
        <end position="1717"/>
    </location>
</feature>
<feature type="region of interest" description="Disordered" evidence="2">
    <location>
        <begin position="296"/>
        <end position="330"/>
    </location>
</feature>
<feature type="region of interest" description="Disordered" evidence="2">
    <location>
        <begin position="1633"/>
        <end position="1745"/>
    </location>
</feature>
<feature type="compositionally biased region" description="Low complexity" evidence="2">
    <location>
        <begin position="1720"/>
        <end position="1732"/>
    </location>
</feature>
<name>A0A9P1D6K1_9DINO</name>
<evidence type="ECO:0000313" key="5">
    <source>
        <dbReference type="Proteomes" id="UP001152797"/>
    </source>
</evidence>
<feature type="compositionally biased region" description="Polar residues" evidence="2">
    <location>
        <begin position="1733"/>
        <end position="1743"/>
    </location>
</feature>
<feature type="compositionally biased region" description="Basic and acidic residues" evidence="2">
    <location>
        <begin position="1633"/>
        <end position="1647"/>
    </location>
</feature>
<protein>
    <submittedName>
        <fullName evidence="4">Copia protein</fullName>
    </submittedName>
</protein>
<organism evidence="3">
    <name type="scientific">Cladocopium goreaui</name>
    <dbReference type="NCBI Taxonomy" id="2562237"/>
    <lineage>
        <taxon>Eukaryota</taxon>
        <taxon>Sar</taxon>
        <taxon>Alveolata</taxon>
        <taxon>Dinophyceae</taxon>
        <taxon>Suessiales</taxon>
        <taxon>Symbiodiniaceae</taxon>
        <taxon>Cladocopium</taxon>
    </lineage>
</organism>
<feature type="compositionally biased region" description="Basic and acidic residues" evidence="2">
    <location>
        <begin position="1422"/>
        <end position="1475"/>
    </location>
</feature>
<dbReference type="EMBL" id="CAMXCT030003480">
    <property type="protein sequence ID" value="CAL4792026.1"/>
    <property type="molecule type" value="Genomic_DNA"/>
</dbReference>
<feature type="compositionally biased region" description="Basic residues" evidence="2">
    <location>
        <begin position="1476"/>
        <end position="1488"/>
    </location>
</feature>